<dbReference type="Gene3D" id="1.10.10.10">
    <property type="entry name" value="Winged helix-like DNA-binding domain superfamily/Winged helix DNA-binding domain"/>
    <property type="match status" value="1"/>
</dbReference>
<dbReference type="Gene3D" id="3.40.50.1360">
    <property type="match status" value="1"/>
</dbReference>
<dbReference type="EMBL" id="CYXY01000004">
    <property type="protein sequence ID" value="CUM81665.1"/>
    <property type="molecule type" value="Genomic_DNA"/>
</dbReference>
<dbReference type="Pfam" id="PF00455">
    <property type="entry name" value="DeoRC"/>
    <property type="match status" value="1"/>
</dbReference>
<gene>
    <name evidence="8" type="primary">glcR_2</name>
    <name evidence="9" type="synonym">glcR_1</name>
    <name evidence="8" type="ORF">ERS852425_00739</name>
    <name evidence="9" type="ORF">ERS852571_00727</name>
</gene>
<dbReference type="InterPro" id="IPR036388">
    <property type="entry name" value="WH-like_DNA-bd_sf"/>
</dbReference>
<keyword evidence="3" id="KW-0805">Transcription regulation</keyword>
<dbReference type="Proteomes" id="UP000095598">
    <property type="component" value="Unassembled WGS sequence"/>
</dbReference>
<dbReference type="PANTHER" id="PTHR30363:SF4">
    <property type="entry name" value="GLYCEROL-3-PHOSPHATE REGULON REPRESSOR"/>
    <property type="match status" value="1"/>
</dbReference>
<dbReference type="SUPFAM" id="SSF46785">
    <property type="entry name" value="Winged helix' DNA-binding domain"/>
    <property type="match status" value="1"/>
</dbReference>
<evidence type="ECO:0000256" key="6">
    <source>
        <dbReference type="ARBA" id="ARBA00024937"/>
    </source>
</evidence>
<evidence type="ECO:0000313" key="8">
    <source>
        <dbReference type="EMBL" id="CUM80606.1"/>
    </source>
</evidence>
<dbReference type="Pfam" id="PF08220">
    <property type="entry name" value="HTH_DeoR"/>
    <property type="match status" value="1"/>
</dbReference>
<evidence type="ECO:0000313" key="10">
    <source>
        <dbReference type="Proteomes" id="UP000095553"/>
    </source>
</evidence>
<evidence type="ECO:0000259" key="7">
    <source>
        <dbReference type="PROSITE" id="PS51000"/>
    </source>
</evidence>
<dbReference type="SUPFAM" id="SSF100950">
    <property type="entry name" value="NagB/RpiA/CoA transferase-like"/>
    <property type="match status" value="1"/>
</dbReference>
<keyword evidence="5" id="KW-0804">Transcription</keyword>
<evidence type="ECO:0000256" key="2">
    <source>
        <dbReference type="ARBA" id="ARBA00022491"/>
    </source>
</evidence>
<keyword evidence="2" id="KW-0678">Repressor</keyword>
<feature type="domain" description="HTH deoR-type" evidence="7">
    <location>
        <begin position="1"/>
        <end position="56"/>
    </location>
</feature>
<accession>A0A173RS98</accession>
<dbReference type="InterPro" id="IPR001034">
    <property type="entry name" value="DeoR_HTH"/>
</dbReference>
<sequence length="252" mass="28041">MTDRQTKILEIVNQKKKVEVVTLSQMLEVSQVTIRKDLDALEELNFLTREHGYATMKNMSDISNRMAFCYETKQRIAEKASEIISDGETIMVESGSSCALLVKYLSETKKDITVITNSSYIARFIRETEGGVTKVIVLGGEYQKEAEVMVGPLVKTCAEAFYVDKLFMGTDGYIPGIGFTSGDMLRAEAAKSMADSARNSIILTDSSKFSEHGVVMQCRLKDINMVFTDDQVPLEAKDAMEQNGIIVETVPR</sequence>
<dbReference type="GO" id="GO:0003700">
    <property type="term" value="F:DNA-binding transcription factor activity"/>
    <property type="evidence" value="ECO:0007669"/>
    <property type="project" value="InterPro"/>
</dbReference>
<dbReference type="InterPro" id="IPR036390">
    <property type="entry name" value="WH_DNA-bd_sf"/>
</dbReference>
<proteinExistence type="predicted"/>
<dbReference type="PROSITE" id="PS51000">
    <property type="entry name" value="HTH_DEOR_2"/>
    <property type="match status" value="1"/>
</dbReference>
<dbReference type="InterPro" id="IPR050313">
    <property type="entry name" value="Carb_Metab_HTH_regulators"/>
</dbReference>
<dbReference type="AlphaFoldDB" id="A0A173RS98"/>
<evidence type="ECO:0000256" key="1">
    <source>
        <dbReference type="ARBA" id="ARBA00021390"/>
    </source>
</evidence>
<dbReference type="PRINTS" id="PR00037">
    <property type="entry name" value="HTHLACR"/>
</dbReference>
<evidence type="ECO:0000256" key="4">
    <source>
        <dbReference type="ARBA" id="ARBA00023125"/>
    </source>
</evidence>
<dbReference type="GO" id="GO:0003677">
    <property type="term" value="F:DNA binding"/>
    <property type="evidence" value="ECO:0007669"/>
    <property type="project" value="UniProtKB-KW"/>
</dbReference>
<keyword evidence="4" id="KW-0238">DNA-binding</keyword>
<dbReference type="PROSITE" id="PS00894">
    <property type="entry name" value="HTH_DEOR_1"/>
    <property type="match status" value="1"/>
</dbReference>
<dbReference type="Proteomes" id="UP000095553">
    <property type="component" value="Unassembled WGS sequence"/>
</dbReference>
<dbReference type="SMART" id="SM01134">
    <property type="entry name" value="DeoRC"/>
    <property type="match status" value="1"/>
</dbReference>
<dbReference type="InterPro" id="IPR014036">
    <property type="entry name" value="DeoR-like_C"/>
</dbReference>
<reference evidence="10 11" key="1">
    <citation type="submission" date="2015-09" db="EMBL/GenBank/DDBJ databases">
        <authorList>
            <consortium name="Pathogen Informatics"/>
        </authorList>
    </citation>
    <scope>NUCLEOTIDE SEQUENCE [LARGE SCALE GENOMIC DNA]</scope>
    <source>
        <strain evidence="8 11">2789STDY5608868</strain>
        <strain evidence="9 10">2789STDY5834959</strain>
    </source>
</reference>
<evidence type="ECO:0000256" key="3">
    <source>
        <dbReference type="ARBA" id="ARBA00023015"/>
    </source>
</evidence>
<protein>
    <recommendedName>
        <fullName evidence="1">Lactose phosphotransferase system repressor</fullName>
    </recommendedName>
</protein>
<dbReference type="EMBL" id="CYXT01000003">
    <property type="protein sequence ID" value="CUM80606.1"/>
    <property type="molecule type" value="Genomic_DNA"/>
</dbReference>
<evidence type="ECO:0000256" key="5">
    <source>
        <dbReference type="ARBA" id="ARBA00023163"/>
    </source>
</evidence>
<evidence type="ECO:0000313" key="11">
    <source>
        <dbReference type="Proteomes" id="UP000095598"/>
    </source>
</evidence>
<organism evidence="8 11">
    <name type="scientific">Anaerostipes hadrus</name>
    <dbReference type="NCBI Taxonomy" id="649756"/>
    <lineage>
        <taxon>Bacteria</taxon>
        <taxon>Bacillati</taxon>
        <taxon>Bacillota</taxon>
        <taxon>Clostridia</taxon>
        <taxon>Lachnospirales</taxon>
        <taxon>Lachnospiraceae</taxon>
        <taxon>Anaerostipes</taxon>
    </lineage>
</organism>
<dbReference type="SMART" id="SM00420">
    <property type="entry name" value="HTH_DEOR"/>
    <property type="match status" value="1"/>
</dbReference>
<comment type="function">
    <text evidence="6">Repressor of the lactose catabolism operon. Galactose-6-phosphate is the inducer.</text>
</comment>
<dbReference type="RefSeq" id="WP_044923035.1">
    <property type="nucleotide sequence ID" value="NZ_BAABYN010000001.1"/>
</dbReference>
<evidence type="ECO:0000313" key="9">
    <source>
        <dbReference type="EMBL" id="CUM81665.1"/>
    </source>
</evidence>
<dbReference type="PANTHER" id="PTHR30363">
    <property type="entry name" value="HTH-TYPE TRANSCRIPTIONAL REGULATOR SRLR-RELATED"/>
    <property type="match status" value="1"/>
</dbReference>
<name>A0A173RS98_ANAHA</name>
<dbReference type="InterPro" id="IPR018356">
    <property type="entry name" value="Tscrpt_reg_HTH_DeoR_CS"/>
</dbReference>
<dbReference type="InterPro" id="IPR037171">
    <property type="entry name" value="NagB/RpiA_transferase-like"/>
</dbReference>